<dbReference type="PROSITE" id="PS51186">
    <property type="entry name" value="GNAT"/>
    <property type="match status" value="1"/>
</dbReference>
<dbReference type="AlphaFoldDB" id="A0A291DF34"/>
<dbReference type="GO" id="GO:0008080">
    <property type="term" value="F:N-acetyltransferase activity"/>
    <property type="evidence" value="ECO:0007669"/>
    <property type="project" value="InterPro"/>
</dbReference>
<sequence>MRYCILGSTSPLPSVEELTELYDSVGWSAYTKTPERLLPMLEGSRYLYTARETTPEGTGRLIGLVRAVGDGQSIAYIQDLLVHPHAQRQGIGSALLKRAIDDFDREDIRQRLITTDVASEHAIALYKRYGYAPVEAAGCITLAYYR</sequence>
<keyword evidence="2" id="KW-0012">Acyltransferase</keyword>
<evidence type="ECO:0000256" key="2">
    <source>
        <dbReference type="ARBA" id="ARBA00023315"/>
    </source>
</evidence>
<proteinExistence type="predicted"/>
<dbReference type="InterPro" id="IPR045039">
    <property type="entry name" value="NSI-like"/>
</dbReference>
<evidence type="ECO:0000256" key="1">
    <source>
        <dbReference type="ARBA" id="ARBA00022679"/>
    </source>
</evidence>
<feature type="domain" description="N-acetyltransferase" evidence="3">
    <location>
        <begin position="13"/>
        <end position="146"/>
    </location>
</feature>
<reference evidence="5" key="1">
    <citation type="submission" date="2017-09" db="EMBL/GenBank/DDBJ databases">
        <title>FDA dAtabase for Regulatory Grade micrObial Sequences (FDA-ARGOS): Supporting development and validation of Infectious Disease Dx tests.</title>
        <authorList>
            <person name="Minogue T."/>
            <person name="Wolcott M."/>
            <person name="Wasieloski L."/>
            <person name="Aguilar W."/>
            <person name="Moore D."/>
            <person name="Tallon L."/>
            <person name="Sadzewicz L."/>
            <person name="Ott S."/>
            <person name="Zhao X."/>
            <person name="Nagaraj S."/>
            <person name="Vavikolanu K."/>
            <person name="Aluvathingal J."/>
            <person name="Nadendla S."/>
            <person name="Sichtig H."/>
        </authorList>
    </citation>
    <scope>NUCLEOTIDE SEQUENCE [LARGE SCALE GENOMIC DNA]</scope>
    <source>
        <strain evidence="5">FDAARGOS_369</strain>
    </source>
</reference>
<dbReference type="Proteomes" id="UP000218628">
    <property type="component" value="Chromosome"/>
</dbReference>
<dbReference type="GO" id="GO:0005737">
    <property type="term" value="C:cytoplasm"/>
    <property type="evidence" value="ECO:0007669"/>
    <property type="project" value="TreeGrafter"/>
</dbReference>
<dbReference type="EMBL" id="CP023510">
    <property type="protein sequence ID" value="ATF63013.1"/>
    <property type="molecule type" value="Genomic_DNA"/>
</dbReference>
<accession>A0A291DF34</accession>
<dbReference type="InterPro" id="IPR016181">
    <property type="entry name" value="Acyl_CoA_acyltransferase"/>
</dbReference>
<keyword evidence="1 4" id="KW-0808">Transferase</keyword>
<protein>
    <submittedName>
        <fullName evidence="4">N-acetyltransferase</fullName>
    </submittedName>
</protein>
<dbReference type="SUPFAM" id="SSF55729">
    <property type="entry name" value="Acyl-CoA N-acyltransferases (Nat)"/>
    <property type="match status" value="1"/>
</dbReference>
<evidence type="ECO:0000313" key="5">
    <source>
        <dbReference type="Proteomes" id="UP000218628"/>
    </source>
</evidence>
<gene>
    <name evidence="4" type="ORF">CO690_04710</name>
</gene>
<evidence type="ECO:0000259" key="3">
    <source>
        <dbReference type="PROSITE" id="PS51186"/>
    </source>
</evidence>
<dbReference type="InterPro" id="IPR000182">
    <property type="entry name" value="GNAT_dom"/>
</dbReference>
<dbReference type="Pfam" id="PF00583">
    <property type="entry name" value="Acetyltransf_1"/>
    <property type="match status" value="1"/>
</dbReference>
<organism evidence="4 5">
    <name type="scientific">Rothia mucilaginosa</name>
    <dbReference type="NCBI Taxonomy" id="43675"/>
    <lineage>
        <taxon>Bacteria</taxon>
        <taxon>Bacillati</taxon>
        <taxon>Actinomycetota</taxon>
        <taxon>Actinomycetes</taxon>
        <taxon>Micrococcales</taxon>
        <taxon>Micrococcaceae</taxon>
        <taxon>Rothia</taxon>
    </lineage>
</organism>
<dbReference type="PANTHER" id="PTHR43626:SF4">
    <property type="entry name" value="GCN5-RELATED N-ACETYLTRANSFERASE 2, CHLOROPLASTIC"/>
    <property type="match status" value="1"/>
</dbReference>
<dbReference type="PANTHER" id="PTHR43626">
    <property type="entry name" value="ACYL-COA N-ACYLTRANSFERASE"/>
    <property type="match status" value="1"/>
</dbReference>
<dbReference type="CDD" id="cd04301">
    <property type="entry name" value="NAT_SF"/>
    <property type="match status" value="1"/>
</dbReference>
<name>A0A291DF34_9MICC</name>
<dbReference type="Gene3D" id="3.40.630.30">
    <property type="match status" value="1"/>
</dbReference>
<evidence type="ECO:0000313" key="4">
    <source>
        <dbReference type="EMBL" id="ATF63013.1"/>
    </source>
</evidence>